<feature type="compositionally biased region" description="Polar residues" evidence="1">
    <location>
        <begin position="226"/>
        <end position="237"/>
    </location>
</feature>
<evidence type="ECO:0000313" key="5">
    <source>
        <dbReference type="Proteomes" id="UP001623349"/>
    </source>
</evidence>
<dbReference type="InterPro" id="IPR015384">
    <property type="entry name" value="TACI_Cys-rich-dom"/>
</dbReference>
<dbReference type="CDD" id="cd13415">
    <property type="entry name" value="TNFRSF13B"/>
    <property type="match status" value="1"/>
</dbReference>
<dbReference type="PRINTS" id="PR01963">
    <property type="entry name" value="TNFACTORR13B"/>
</dbReference>
<reference evidence="4 5" key="1">
    <citation type="submission" date="2024-08" db="EMBL/GenBank/DDBJ databases">
        <title>The draft genome of Apodemus speciosus.</title>
        <authorList>
            <person name="Nabeshima K."/>
            <person name="Suzuki S."/>
            <person name="Onuma M."/>
        </authorList>
    </citation>
    <scope>NUCLEOTIDE SEQUENCE [LARGE SCALE GENOMIC DNA]</scope>
    <source>
        <strain evidence="4">IB14-021</strain>
    </source>
</reference>
<name>A0ABQ0FAA7_APOSI</name>
<protein>
    <submittedName>
        <fullName evidence="4">Tumor necrosis factor receptor superfamily member 13B</fullName>
    </submittedName>
</protein>
<evidence type="ECO:0000256" key="1">
    <source>
        <dbReference type="SAM" id="MobiDB-lite"/>
    </source>
</evidence>
<feature type="domain" description="TACI cysteine-rich" evidence="3">
    <location>
        <begin position="68"/>
        <end position="104"/>
    </location>
</feature>
<feature type="region of interest" description="Disordered" evidence="1">
    <location>
        <begin position="182"/>
        <end position="211"/>
    </location>
</feature>
<dbReference type="Pfam" id="PF09305">
    <property type="entry name" value="TACI-CRD2"/>
    <property type="match status" value="1"/>
</dbReference>
<evidence type="ECO:0000256" key="2">
    <source>
        <dbReference type="SAM" id="Phobius"/>
    </source>
</evidence>
<organism evidence="4 5">
    <name type="scientific">Apodemus speciosus</name>
    <name type="common">Large Japanese field mouse</name>
    <dbReference type="NCBI Taxonomy" id="105296"/>
    <lineage>
        <taxon>Eukaryota</taxon>
        <taxon>Metazoa</taxon>
        <taxon>Chordata</taxon>
        <taxon>Craniata</taxon>
        <taxon>Vertebrata</taxon>
        <taxon>Euteleostomi</taxon>
        <taxon>Mammalia</taxon>
        <taxon>Eutheria</taxon>
        <taxon>Euarchontoglires</taxon>
        <taxon>Glires</taxon>
        <taxon>Rodentia</taxon>
        <taxon>Myomorpha</taxon>
        <taxon>Muroidea</taxon>
        <taxon>Muridae</taxon>
        <taxon>Murinae</taxon>
        <taxon>Apodemus</taxon>
    </lineage>
</organism>
<comment type="caution">
    <text evidence="4">The sequence shown here is derived from an EMBL/GenBank/DDBJ whole genome shotgun (WGS) entry which is preliminary data.</text>
</comment>
<keyword evidence="5" id="KW-1185">Reference proteome</keyword>
<feature type="region of interest" description="Disordered" evidence="1">
    <location>
        <begin position="224"/>
        <end position="247"/>
    </location>
</feature>
<dbReference type="InterPro" id="IPR022317">
    <property type="entry name" value="TNFR_13B"/>
</dbReference>
<dbReference type="SUPFAM" id="SSF57586">
    <property type="entry name" value="TNF receptor-like"/>
    <property type="match status" value="2"/>
</dbReference>
<dbReference type="Proteomes" id="UP001623349">
    <property type="component" value="Unassembled WGS sequence"/>
</dbReference>
<keyword evidence="2" id="KW-0812">Transmembrane</keyword>
<gene>
    <name evidence="4" type="ORF">APTSU1_001142500</name>
</gene>
<feature type="transmembrane region" description="Helical" evidence="2">
    <location>
        <begin position="148"/>
        <end position="173"/>
    </location>
</feature>
<evidence type="ECO:0000259" key="3">
    <source>
        <dbReference type="Pfam" id="PF09305"/>
    </source>
</evidence>
<keyword evidence="2" id="KW-1133">Transmembrane helix</keyword>
<evidence type="ECO:0000313" key="4">
    <source>
        <dbReference type="EMBL" id="GAB1296190.1"/>
    </source>
</evidence>
<dbReference type="EMBL" id="BAAFST010000011">
    <property type="protein sequence ID" value="GAB1296190.1"/>
    <property type="molecule type" value="Genomic_DNA"/>
</dbReference>
<dbReference type="PANTHER" id="PTHR15511">
    <property type="entry name" value="TUMOR NECROSIS FACTOR RECEPTOR SUPERFAMILY MEMBER 13B"/>
    <property type="match status" value="1"/>
</dbReference>
<dbReference type="PANTHER" id="PTHR15511:SF2">
    <property type="entry name" value="TUMOR NECROSIS FACTOR RECEPTOR SUPERFAMILY MEMBER 13B"/>
    <property type="match status" value="1"/>
</dbReference>
<feature type="compositionally biased region" description="Basic and acidic residues" evidence="1">
    <location>
        <begin position="119"/>
        <end position="128"/>
    </location>
</feature>
<keyword evidence="4" id="KW-0675">Receptor</keyword>
<feature type="region of interest" description="Disordered" evidence="1">
    <location>
        <begin position="119"/>
        <end position="140"/>
    </location>
</feature>
<accession>A0ABQ0FAA7</accession>
<sequence length="273" mass="29831">MRHFSYSSLDIGSCWPSLGSRGWRPGVAMAFCPKEQYWDSSRKTCVSCALTCGQRGHRACTDFCKLFSCRKEQDKYYDHLLGACVSCDSTCTQHPLQCAHFCEHRSQVNLQLELRRPQARDVEVRTDNSGRPQGSEHGPGLRLNSDQLTLYCTLGVCLCAIFCCFLVVLASFLRRRGEVLPSQPAGPRGSQANPPHAHRPVTETRNEVAASPQPVETCSFCFPERSSPTQESTQRSLGTHGFAGTAAPQPCIRASVGGLGVVRAPIGDARPGA</sequence>
<dbReference type="Gene3D" id="4.10.1290.10">
    <property type="entry name" value="Tumor necrosis factor receptor superfamily"/>
    <property type="match status" value="2"/>
</dbReference>
<keyword evidence="2" id="KW-0472">Membrane</keyword>
<proteinExistence type="predicted"/>